<accession>A0ABS1ARH9</accession>
<dbReference type="SUPFAM" id="SSF53254">
    <property type="entry name" value="Phosphoglycerate mutase-like"/>
    <property type="match status" value="1"/>
</dbReference>
<keyword evidence="2" id="KW-1185">Reference proteome</keyword>
<evidence type="ECO:0000313" key="2">
    <source>
        <dbReference type="Proteomes" id="UP000808215"/>
    </source>
</evidence>
<name>A0ABS1ARH9_BURVI</name>
<evidence type="ECO:0000313" key="1">
    <source>
        <dbReference type="EMBL" id="MBJ9686769.1"/>
    </source>
</evidence>
<dbReference type="InterPro" id="IPR029033">
    <property type="entry name" value="His_PPase_superfam"/>
</dbReference>
<organism evidence="1 2">
    <name type="scientific">Burkholderia vietnamiensis</name>
    <dbReference type="NCBI Taxonomy" id="60552"/>
    <lineage>
        <taxon>Bacteria</taxon>
        <taxon>Pseudomonadati</taxon>
        <taxon>Pseudomonadota</taxon>
        <taxon>Betaproteobacteria</taxon>
        <taxon>Burkholderiales</taxon>
        <taxon>Burkholderiaceae</taxon>
        <taxon>Burkholderia</taxon>
        <taxon>Burkholderia cepacia complex</taxon>
    </lineage>
</organism>
<protein>
    <submittedName>
        <fullName evidence="1">Histidine phosphatase family protein</fullName>
    </submittedName>
</protein>
<dbReference type="CDD" id="cd07067">
    <property type="entry name" value="HP_PGM_like"/>
    <property type="match status" value="1"/>
</dbReference>
<dbReference type="SMART" id="SM00855">
    <property type="entry name" value="PGAM"/>
    <property type="match status" value="1"/>
</dbReference>
<comment type="caution">
    <text evidence="1">The sequence shown here is derived from an EMBL/GenBank/DDBJ whole genome shotgun (WGS) entry which is preliminary data.</text>
</comment>
<dbReference type="PANTHER" id="PTHR48100">
    <property type="entry name" value="BROAD-SPECIFICITY PHOSPHATASE YOR283W-RELATED"/>
    <property type="match status" value="1"/>
</dbReference>
<gene>
    <name evidence="1" type="ORF">I5589_06710</name>
</gene>
<reference evidence="1 2" key="1">
    <citation type="submission" date="2020-11" db="EMBL/GenBank/DDBJ databases">
        <title>Enhanced detection system for hospital associated transmission using whole genome sequencing surveillance.</title>
        <authorList>
            <person name="Harrison L.H."/>
            <person name="Van Tyne D."/>
            <person name="Marsh J.W."/>
            <person name="Griffith M.P."/>
            <person name="Snyder D.J."/>
            <person name="Cooper V.S."/>
            <person name="Mustapha M."/>
        </authorList>
    </citation>
    <scope>NUCLEOTIDE SEQUENCE [LARGE SCALE GENOMIC DNA]</scope>
    <source>
        <strain evidence="1 2">BC00020</strain>
    </source>
</reference>
<dbReference type="InterPro" id="IPR013078">
    <property type="entry name" value="His_Pase_superF_clade-1"/>
</dbReference>
<proteinExistence type="predicted"/>
<dbReference type="Proteomes" id="UP000808215">
    <property type="component" value="Unassembled WGS sequence"/>
</dbReference>
<dbReference type="InterPro" id="IPR050275">
    <property type="entry name" value="PGM_Phosphatase"/>
</dbReference>
<dbReference type="Pfam" id="PF00300">
    <property type="entry name" value="His_Phos_1"/>
    <property type="match status" value="1"/>
</dbReference>
<sequence length="221" mass="24578">MPAQMLTRAPLLRVACFRHGESAANAGDATHDPASIRLTEKGEQQALAISRCFADPPNIVIGSPFDRARQTAAPTLSRFPSTPIETWPIQEFTYLEPAKCASTSAAQRRPWVETYWDTSDPTLVDGPGAESFTAFIERVRVALNRLTKLQRSSDLTVVMFGHGQFFQAMRWLIETGAPIINADAMRAFRLIDQRRPIHNGDGFVATFDGQLWTLDQGSLMR</sequence>
<dbReference type="EMBL" id="JADVKH010000010">
    <property type="protein sequence ID" value="MBJ9686769.1"/>
    <property type="molecule type" value="Genomic_DNA"/>
</dbReference>
<dbReference type="Gene3D" id="3.40.50.1240">
    <property type="entry name" value="Phosphoglycerate mutase-like"/>
    <property type="match status" value="1"/>
</dbReference>